<evidence type="ECO:0000313" key="3">
    <source>
        <dbReference type="Proteomes" id="UP000054485"/>
    </source>
</evidence>
<keyword evidence="1" id="KW-0812">Transmembrane</keyword>
<keyword evidence="1" id="KW-0472">Membrane</keyword>
<name>A0A0D0AWB1_9AGAM</name>
<proteinExistence type="predicted"/>
<feature type="transmembrane region" description="Helical" evidence="1">
    <location>
        <begin position="25"/>
        <end position="47"/>
    </location>
</feature>
<dbReference type="InParanoid" id="A0A0D0AWB1"/>
<dbReference type="Proteomes" id="UP000054485">
    <property type="component" value="Unassembled WGS sequence"/>
</dbReference>
<dbReference type="AlphaFoldDB" id="A0A0D0AWB1"/>
<reference evidence="3" key="2">
    <citation type="submission" date="2015-01" db="EMBL/GenBank/DDBJ databases">
        <title>Evolutionary Origins and Diversification of the Mycorrhizal Mutualists.</title>
        <authorList>
            <consortium name="DOE Joint Genome Institute"/>
            <consortium name="Mycorrhizal Genomics Consortium"/>
            <person name="Kohler A."/>
            <person name="Kuo A."/>
            <person name="Nagy L.G."/>
            <person name="Floudas D."/>
            <person name="Copeland A."/>
            <person name="Barry K.W."/>
            <person name="Cichocki N."/>
            <person name="Veneault-Fourrey C."/>
            <person name="LaButti K."/>
            <person name="Lindquist E.A."/>
            <person name="Lipzen A."/>
            <person name="Lundell T."/>
            <person name="Morin E."/>
            <person name="Murat C."/>
            <person name="Riley R."/>
            <person name="Ohm R."/>
            <person name="Sun H."/>
            <person name="Tunlid A."/>
            <person name="Henrissat B."/>
            <person name="Grigoriev I.V."/>
            <person name="Hibbett D.S."/>
            <person name="Martin F."/>
        </authorList>
    </citation>
    <scope>NUCLEOTIDE SEQUENCE [LARGE SCALE GENOMIC DNA]</scope>
    <source>
        <strain evidence="3">UH-Slu-Lm8-n1</strain>
    </source>
</reference>
<evidence type="ECO:0000313" key="2">
    <source>
        <dbReference type="EMBL" id="KIK36163.1"/>
    </source>
</evidence>
<protein>
    <submittedName>
        <fullName evidence="2">Uncharacterized protein</fullName>
    </submittedName>
</protein>
<reference evidence="2 3" key="1">
    <citation type="submission" date="2014-04" db="EMBL/GenBank/DDBJ databases">
        <authorList>
            <consortium name="DOE Joint Genome Institute"/>
            <person name="Kuo A."/>
            <person name="Ruytinx J."/>
            <person name="Rineau F."/>
            <person name="Colpaert J."/>
            <person name="Kohler A."/>
            <person name="Nagy L.G."/>
            <person name="Floudas D."/>
            <person name="Copeland A."/>
            <person name="Barry K.W."/>
            <person name="Cichocki N."/>
            <person name="Veneault-Fourrey C."/>
            <person name="LaButti K."/>
            <person name="Lindquist E.A."/>
            <person name="Lipzen A."/>
            <person name="Lundell T."/>
            <person name="Morin E."/>
            <person name="Murat C."/>
            <person name="Sun H."/>
            <person name="Tunlid A."/>
            <person name="Henrissat B."/>
            <person name="Grigoriev I.V."/>
            <person name="Hibbett D.S."/>
            <person name="Martin F."/>
            <person name="Nordberg H.P."/>
            <person name="Cantor M.N."/>
            <person name="Hua S.X."/>
        </authorList>
    </citation>
    <scope>NUCLEOTIDE SEQUENCE [LARGE SCALE GENOMIC DNA]</scope>
    <source>
        <strain evidence="2 3">UH-Slu-Lm8-n1</strain>
    </source>
</reference>
<accession>A0A0D0AWB1</accession>
<evidence type="ECO:0000256" key="1">
    <source>
        <dbReference type="SAM" id="Phobius"/>
    </source>
</evidence>
<dbReference type="EMBL" id="KN835554">
    <property type="protein sequence ID" value="KIK36163.1"/>
    <property type="molecule type" value="Genomic_DNA"/>
</dbReference>
<dbReference type="OrthoDB" id="2664448at2759"/>
<organism evidence="2 3">
    <name type="scientific">Suillus luteus UH-Slu-Lm8-n1</name>
    <dbReference type="NCBI Taxonomy" id="930992"/>
    <lineage>
        <taxon>Eukaryota</taxon>
        <taxon>Fungi</taxon>
        <taxon>Dikarya</taxon>
        <taxon>Basidiomycota</taxon>
        <taxon>Agaricomycotina</taxon>
        <taxon>Agaricomycetes</taxon>
        <taxon>Agaricomycetidae</taxon>
        <taxon>Boletales</taxon>
        <taxon>Suillineae</taxon>
        <taxon>Suillaceae</taxon>
        <taxon>Suillus</taxon>
    </lineage>
</organism>
<sequence>MAPSDSTASPTATSASSVDEPHKRAFPFAALILLALCIAYIVSYLVYRRILTSWNAKQNAEKVQNFPSEFFEKKPRGASDSLSATLRRAHRMMMITKDRLASHGARAYGRARLPEKTQSQRHMCITALLCGYLLK</sequence>
<dbReference type="HOGENOM" id="CLU_1887149_0_0_1"/>
<gene>
    <name evidence="2" type="ORF">CY34DRAFT_811504</name>
</gene>
<keyword evidence="3" id="KW-1185">Reference proteome</keyword>
<keyword evidence="1" id="KW-1133">Transmembrane helix</keyword>